<dbReference type="KEGG" id="rec:RHECIAT_CH0000913"/>
<evidence type="ECO:0000313" key="2">
    <source>
        <dbReference type="Proteomes" id="UP000008817"/>
    </source>
</evidence>
<protein>
    <submittedName>
        <fullName evidence="1">Hypothetical conserved protein</fullName>
    </submittedName>
</protein>
<proteinExistence type="predicted"/>
<sequence>MPAPISAIIATAIRASEPEPFETVYSGIAFPRSSDSENDRRARFIAARIYRNFCTNGNGFLRGVRIEILLPEMSASPRCLARMEPRSSIFGAFSWFRLTWREIDRRKTTIARTLRGEKYRQRRKPRKSLGRRHIRCAAQNRAQWNESFSDEAYGKEKGRPEGRPSCSGCRNECRLRLSHHVHSASSARLTR</sequence>
<dbReference type="EMBL" id="CP001074">
    <property type="protein sequence ID" value="ACE89898.1"/>
    <property type="molecule type" value="Genomic_DNA"/>
</dbReference>
<organism evidence="1 2">
    <name type="scientific">Rhizobium etli (strain CIAT 652)</name>
    <dbReference type="NCBI Taxonomy" id="491916"/>
    <lineage>
        <taxon>Bacteria</taxon>
        <taxon>Pseudomonadati</taxon>
        <taxon>Pseudomonadota</taxon>
        <taxon>Alphaproteobacteria</taxon>
        <taxon>Hyphomicrobiales</taxon>
        <taxon>Rhizobiaceae</taxon>
        <taxon>Rhizobium/Agrobacterium group</taxon>
        <taxon>Rhizobium</taxon>
    </lineage>
</organism>
<dbReference type="AlphaFoldDB" id="B3PRB5"/>
<dbReference type="Proteomes" id="UP000008817">
    <property type="component" value="Chromosome"/>
</dbReference>
<dbReference type="HOGENOM" id="CLU_1420424_0_0_5"/>
<accession>B3PRB5</accession>
<evidence type="ECO:0000313" key="1">
    <source>
        <dbReference type="EMBL" id="ACE89898.1"/>
    </source>
</evidence>
<gene>
    <name evidence="1" type="ordered locus">RHECIAT_CH0000913</name>
</gene>
<reference evidence="1 2" key="1">
    <citation type="submission" date="2008-04" db="EMBL/GenBank/DDBJ databases">
        <title>Genome diversity and DNA divergence of Rhizobium etli.</title>
        <authorList>
            <person name="Gonzalez V."/>
            <person name="Acosta J.L."/>
            <person name="Santamaria R.I."/>
            <person name="Bustos P."/>
            <person name="Hernandez-Gonzalez I.L."/>
            <person name="Fernandez J.L."/>
            <person name="Diaz R."/>
            <person name="Flores M."/>
            <person name="Mora J."/>
            <person name="Palacios R."/>
            <person name="Davila G."/>
        </authorList>
    </citation>
    <scope>NUCLEOTIDE SEQUENCE [LARGE SCALE GENOMIC DNA]</scope>
    <source>
        <strain evidence="1 2">CIAT 652</strain>
    </source>
</reference>
<name>B3PRB5_RHIE6</name>